<sequence>MATALIVLDVQTGTVPKVPAATSPTYLPTLSNTISHARTAGVKIIFIRVCFRPSYPEISTSNPMFAKLIDSNMYLEGTPEVEIHPALGCDVSKGDIIVNKRRISGFAGSDLEVLLRGMRVQKVVLAGLVTSGTVLGTAYEASDRDFGVTVLRDLCKDREEELNEIVLEKVLAKVAIVQSSEEWLKGLV</sequence>
<reference evidence="4 5" key="1">
    <citation type="submission" date="2015-10" db="EMBL/GenBank/DDBJ databases">
        <title>Full genome of DAOMC 229536 Phialocephala scopiformis, a fungal endophyte of spruce producing the potent anti-insectan compound rugulosin.</title>
        <authorList>
            <consortium name="DOE Joint Genome Institute"/>
            <person name="Walker A.K."/>
            <person name="Frasz S.L."/>
            <person name="Seifert K.A."/>
            <person name="Miller J.D."/>
            <person name="Mondo S.J."/>
            <person name="Labutti K."/>
            <person name="Lipzen A."/>
            <person name="Dockter R."/>
            <person name="Kennedy M."/>
            <person name="Grigoriev I.V."/>
            <person name="Spatafora J.W."/>
        </authorList>
    </citation>
    <scope>NUCLEOTIDE SEQUENCE [LARGE SCALE GENOMIC DNA]</scope>
    <source>
        <strain evidence="4 5">CBS 120377</strain>
    </source>
</reference>
<dbReference type="InterPro" id="IPR000868">
    <property type="entry name" value="Isochorismatase-like_dom"/>
</dbReference>
<name>A0A194XVW7_MOLSC</name>
<proteinExistence type="inferred from homology"/>
<comment type="similarity">
    <text evidence="1">Belongs to the isochorismatase family.</text>
</comment>
<organism evidence="4 5">
    <name type="scientific">Mollisia scopiformis</name>
    <name type="common">Conifer needle endophyte fungus</name>
    <name type="synonym">Phialocephala scopiformis</name>
    <dbReference type="NCBI Taxonomy" id="149040"/>
    <lineage>
        <taxon>Eukaryota</taxon>
        <taxon>Fungi</taxon>
        <taxon>Dikarya</taxon>
        <taxon>Ascomycota</taxon>
        <taxon>Pezizomycotina</taxon>
        <taxon>Leotiomycetes</taxon>
        <taxon>Helotiales</taxon>
        <taxon>Mollisiaceae</taxon>
        <taxon>Mollisia</taxon>
    </lineage>
</organism>
<accession>A0A194XVW7</accession>
<dbReference type="KEGG" id="psco:LY89DRAFT_679541"/>
<evidence type="ECO:0000313" key="4">
    <source>
        <dbReference type="EMBL" id="KUJ24378.1"/>
    </source>
</evidence>
<dbReference type="PANTHER" id="PTHR43540:SF1">
    <property type="entry name" value="ISOCHORISMATASE HYDROLASE"/>
    <property type="match status" value="1"/>
</dbReference>
<evidence type="ECO:0000256" key="1">
    <source>
        <dbReference type="ARBA" id="ARBA00006336"/>
    </source>
</evidence>
<evidence type="ECO:0000256" key="2">
    <source>
        <dbReference type="ARBA" id="ARBA00022801"/>
    </source>
</evidence>
<dbReference type="Gene3D" id="3.40.50.850">
    <property type="entry name" value="Isochorismatase-like"/>
    <property type="match status" value="1"/>
</dbReference>
<dbReference type="GeneID" id="28823615"/>
<gene>
    <name evidence="4" type="ORF">LY89DRAFT_679541</name>
</gene>
<keyword evidence="2 4" id="KW-0378">Hydrolase</keyword>
<dbReference type="PANTHER" id="PTHR43540">
    <property type="entry name" value="PEROXYUREIDOACRYLATE/UREIDOACRYLATE AMIDOHYDROLASE-RELATED"/>
    <property type="match status" value="1"/>
</dbReference>
<dbReference type="Proteomes" id="UP000070700">
    <property type="component" value="Unassembled WGS sequence"/>
</dbReference>
<dbReference type="InterPro" id="IPR036380">
    <property type="entry name" value="Isochorismatase-like_sf"/>
</dbReference>
<feature type="domain" description="Isochorismatase-like" evidence="3">
    <location>
        <begin position="3"/>
        <end position="182"/>
    </location>
</feature>
<dbReference type="OrthoDB" id="1739143at2759"/>
<dbReference type="InterPro" id="IPR050272">
    <property type="entry name" value="Isochorismatase-like_hydrls"/>
</dbReference>
<dbReference type="SUPFAM" id="SSF52499">
    <property type="entry name" value="Isochorismatase-like hydrolases"/>
    <property type="match status" value="1"/>
</dbReference>
<dbReference type="GO" id="GO:0016787">
    <property type="term" value="F:hydrolase activity"/>
    <property type="evidence" value="ECO:0007669"/>
    <property type="project" value="UniProtKB-KW"/>
</dbReference>
<evidence type="ECO:0000259" key="3">
    <source>
        <dbReference type="Pfam" id="PF00857"/>
    </source>
</evidence>
<dbReference type="EMBL" id="KQ947404">
    <property type="protein sequence ID" value="KUJ24378.1"/>
    <property type="molecule type" value="Genomic_DNA"/>
</dbReference>
<dbReference type="RefSeq" id="XP_018078733.1">
    <property type="nucleotide sequence ID" value="XM_018213889.1"/>
</dbReference>
<keyword evidence="5" id="KW-1185">Reference proteome</keyword>
<evidence type="ECO:0000313" key="5">
    <source>
        <dbReference type="Proteomes" id="UP000070700"/>
    </source>
</evidence>
<dbReference type="AlphaFoldDB" id="A0A194XVW7"/>
<protein>
    <submittedName>
        <fullName evidence="4">Isochorismatase hydrolase</fullName>
    </submittedName>
</protein>
<dbReference type="InParanoid" id="A0A194XVW7"/>
<dbReference type="Pfam" id="PF00857">
    <property type="entry name" value="Isochorismatase"/>
    <property type="match status" value="1"/>
</dbReference>